<dbReference type="AlphaFoldDB" id="A0A037ZLA6"/>
<dbReference type="Pfam" id="PF06230">
    <property type="entry name" value="LpxI_C"/>
    <property type="match status" value="1"/>
</dbReference>
<keyword evidence="3" id="KW-0808">Transferase</keyword>
<dbReference type="InterPro" id="IPR053174">
    <property type="entry name" value="LpxI"/>
</dbReference>
<evidence type="ECO:0000313" key="4">
    <source>
        <dbReference type="Proteomes" id="UP000026249"/>
    </source>
</evidence>
<feature type="domain" description="LpxI N-terminal" evidence="2">
    <location>
        <begin position="5"/>
        <end position="132"/>
    </location>
</feature>
<dbReference type="OrthoDB" id="9789836at2"/>
<evidence type="ECO:0000259" key="1">
    <source>
        <dbReference type="Pfam" id="PF06230"/>
    </source>
</evidence>
<dbReference type="Gene3D" id="3.40.50.20">
    <property type="match status" value="1"/>
</dbReference>
<dbReference type="Pfam" id="PF17930">
    <property type="entry name" value="LpxI_N"/>
    <property type="match status" value="1"/>
</dbReference>
<proteinExistence type="predicted"/>
<dbReference type="STRING" id="1454373.ACMU_07990"/>
<evidence type="ECO:0000259" key="2">
    <source>
        <dbReference type="Pfam" id="PF17930"/>
    </source>
</evidence>
<accession>A0A037ZLA6</accession>
<protein>
    <submittedName>
        <fullName evidence="3">Phosphatidate cytidylyltransferase</fullName>
    </submittedName>
</protein>
<gene>
    <name evidence="3" type="ORF">ACMU_07990</name>
</gene>
<evidence type="ECO:0000313" key="3">
    <source>
        <dbReference type="EMBL" id="KAJ56869.1"/>
    </source>
</evidence>
<dbReference type="InterPro" id="IPR041255">
    <property type="entry name" value="LpxI_N"/>
</dbReference>
<organism evidence="3 4">
    <name type="scientific">Actibacterium mucosum KCTC 23349</name>
    <dbReference type="NCBI Taxonomy" id="1454373"/>
    <lineage>
        <taxon>Bacteria</taxon>
        <taxon>Pseudomonadati</taxon>
        <taxon>Pseudomonadota</taxon>
        <taxon>Alphaproteobacteria</taxon>
        <taxon>Rhodobacterales</taxon>
        <taxon>Roseobacteraceae</taxon>
        <taxon>Actibacterium</taxon>
    </lineage>
</organism>
<dbReference type="PANTHER" id="PTHR39962">
    <property type="entry name" value="BLL4848 PROTEIN"/>
    <property type="match status" value="1"/>
</dbReference>
<keyword evidence="4" id="KW-1185">Reference proteome</keyword>
<dbReference type="Proteomes" id="UP000026249">
    <property type="component" value="Unassembled WGS sequence"/>
</dbReference>
<dbReference type="GO" id="GO:0016779">
    <property type="term" value="F:nucleotidyltransferase activity"/>
    <property type="evidence" value="ECO:0007669"/>
    <property type="project" value="UniProtKB-KW"/>
</dbReference>
<dbReference type="PANTHER" id="PTHR39962:SF1">
    <property type="entry name" value="LPXI FAMILY PROTEIN"/>
    <property type="match status" value="1"/>
</dbReference>
<dbReference type="InterPro" id="IPR043167">
    <property type="entry name" value="LpxI_C_sf"/>
</dbReference>
<dbReference type="InterPro" id="IPR010415">
    <property type="entry name" value="LpxI_C"/>
</dbReference>
<feature type="domain" description="LpxI C-terminal" evidence="1">
    <location>
        <begin position="136"/>
        <end position="270"/>
    </location>
</feature>
<comment type="caution">
    <text evidence="3">The sequence shown here is derived from an EMBL/GenBank/DDBJ whole genome shotgun (WGS) entry which is preliminary data.</text>
</comment>
<keyword evidence="3" id="KW-0548">Nucleotidyltransferase</keyword>
<dbReference type="RefSeq" id="WP_035257272.1">
    <property type="nucleotide sequence ID" value="NZ_JFKE01000002.1"/>
</dbReference>
<dbReference type="EMBL" id="JFKE01000002">
    <property type="protein sequence ID" value="KAJ56869.1"/>
    <property type="molecule type" value="Genomic_DNA"/>
</dbReference>
<dbReference type="Gene3D" id="3.40.140.80">
    <property type="match status" value="1"/>
</dbReference>
<name>A0A037ZLA6_9RHOB</name>
<reference evidence="3 4" key="1">
    <citation type="submission" date="2014-03" db="EMBL/GenBank/DDBJ databases">
        <title>Draft Genome Sequence of Actibacterium mucosum KCTC 23349, a Marine Alphaproteobacterium with Complex Ionic Requirements Isolated from Mediterranean Seawater at Malvarrosa Beach, Valencia, Spain.</title>
        <authorList>
            <person name="Arahal D.R."/>
            <person name="Shao Z."/>
            <person name="Lai Q."/>
            <person name="Pujalte M.J."/>
        </authorList>
    </citation>
    <scope>NUCLEOTIDE SEQUENCE [LARGE SCALE GENOMIC DNA]</scope>
    <source>
        <strain evidence="3 4">KCTC 23349</strain>
    </source>
</reference>
<sequence>MSVTAIIAGAGRLPGLLVKALRANDAPVMVAAIAGTGAEDPGGVAFMPFHVERMAVLFDELTNRDVTRVVFAGGMSRPALDPALLDPGTAALLPRILPALQQGDDGLLRAVIEIFEDRGFEVMGAADIAPALCPGEGVLTQSAPSEQDQADADRAATILSTLGPLDLGQGAVVAQGLCLAIETLPGTDAMLKFAADYPRRPDPNGARGVFVKAPKPGQDLRVDMPVIGPATVAAAVKAGLAGIAFQAGGVMMLEQAETVAAADAAGLFLWSRAL</sequence>